<dbReference type="Proteomes" id="UP000185812">
    <property type="component" value="Unassembled WGS sequence"/>
</dbReference>
<accession>A0A1M6TGM0</accession>
<gene>
    <name evidence="2" type="ORF">SAMN04488087_1386</name>
</gene>
<dbReference type="EMBL" id="FRAU01000004">
    <property type="protein sequence ID" value="SHK56049.1"/>
    <property type="molecule type" value="Genomic_DNA"/>
</dbReference>
<dbReference type="RefSeq" id="WP_072715249.1">
    <property type="nucleotide sequence ID" value="NZ_FRAU01000004.1"/>
</dbReference>
<feature type="chain" id="PRO_5013110671" description="MetA-pathway of phenol degradation" evidence="1">
    <location>
        <begin position="22"/>
        <end position="229"/>
    </location>
</feature>
<evidence type="ECO:0000313" key="3">
    <source>
        <dbReference type="Proteomes" id="UP000185812"/>
    </source>
</evidence>
<dbReference type="AlphaFoldDB" id="A0A1M6TGM0"/>
<evidence type="ECO:0000256" key="1">
    <source>
        <dbReference type="SAM" id="SignalP"/>
    </source>
</evidence>
<proteinExistence type="predicted"/>
<dbReference type="OrthoDB" id="1065092at2"/>
<protein>
    <recommendedName>
        <fullName evidence="4">MetA-pathway of phenol degradation</fullName>
    </recommendedName>
</protein>
<dbReference type="InterPro" id="IPR010239">
    <property type="entry name" value="CHP02001"/>
</dbReference>
<sequence>MRRVHFCLLFKTLLLVSVVQAQEIHLGADVVSRYVWRGMDFGESMSVQPGLSLSVGALTVGTWASYALTASGAGANEHDLYLSLDLGALSVGVTDYYFPAPNGAKFFDFDDDGQGAHYLEPFIQIRGPETAPFTLHASIFAYNDPDNTIYLEGQYPFTVGDVEMRLTVGVVAGQSALYNTGDVTLVNLGLAASRTIQITEAFSLPVFVHYILNPNPRVERSYLVFGFSL</sequence>
<dbReference type="Pfam" id="PF09694">
    <property type="entry name" value="Gcw_chp"/>
    <property type="match status" value="1"/>
</dbReference>
<feature type="signal peptide" evidence="1">
    <location>
        <begin position="1"/>
        <end position="21"/>
    </location>
</feature>
<name>A0A1M6TGM0_9BACT</name>
<evidence type="ECO:0008006" key="4">
    <source>
        <dbReference type="Google" id="ProtNLM"/>
    </source>
</evidence>
<dbReference type="STRING" id="633813.SAMN04488087_1386"/>
<reference evidence="3" key="1">
    <citation type="submission" date="2016-11" db="EMBL/GenBank/DDBJ databases">
        <authorList>
            <person name="Varghese N."/>
            <person name="Submissions S."/>
        </authorList>
    </citation>
    <scope>NUCLEOTIDE SEQUENCE [LARGE SCALE GENOMIC DNA]</scope>
    <source>
        <strain evidence="3">DSM 22212</strain>
    </source>
</reference>
<keyword evidence="3" id="KW-1185">Reference proteome</keyword>
<evidence type="ECO:0000313" key="2">
    <source>
        <dbReference type="EMBL" id="SHK56049.1"/>
    </source>
</evidence>
<organism evidence="2 3">
    <name type="scientific">Rhodothermus profundi</name>
    <dbReference type="NCBI Taxonomy" id="633813"/>
    <lineage>
        <taxon>Bacteria</taxon>
        <taxon>Pseudomonadati</taxon>
        <taxon>Rhodothermota</taxon>
        <taxon>Rhodothermia</taxon>
        <taxon>Rhodothermales</taxon>
        <taxon>Rhodothermaceae</taxon>
        <taxon>Rhodothermus</taxon>
    </lineage>
</organism>
<keyword evidence="1" id="KW-0732">Signal</keyword>